<dbReference type="FunFam" id="3.30.1490.20:FF:000025">
    <property type="entry name" value="Alpha-aminoadipate--LysW ligase LysX protein"/>
    <property type="match status" value="1"/>
</dbReference>
<dbReference type="Gene3D" id="3.30.470.20">
    <property type="entry name" value="ATP-grasp fold, B domain"/>
    <property type="match status" value="1"/>
</dbReference>
<evidence type="ECO:0000256" key="1">
    <source>
        <dbReference type="ARBA" id="ARBA00001946"/>
    </source>
</evidence>
<evidence type="ECO:0000313" key="13">
    <source>
        <dbReference type="Proteomes" id="UP000614410"/>
    </source>
</evidence>
<dbReference type="GO" id="GO:0009432">
    <property type="term" value="P:SOS response"/>
    <property type="evidence" value="ECO:0007669"/>
    <property type="project" value="TreeGrafter"/>
</dbReference>
<dbReference type="SUPFAM" id="SSF52440">
    <property type="entry name" value="PreATP-grasp domain"/>
    <property type="match status" value="1"/>
</dbReference>
<dbReference type="InterPro" id="IPR013651">
    <property type="entry name" value="ATP-grasp_RimK-type"/>
</dbReference>
<comment type="similarity">
    <text evidence="2">Belongs to the RimK family. LysX subfamily.</text>
</comment>
<dbReference type="PROSITE" id="PS50975">
    <property type="entry name" value="ATP_GRASP"/>
    <property type="match status" value="1"/>
</dbReference>
<accession>A0A934NDS5</accession>
<evidence type="ECO:0000313" key="12">
    <source>
        <dbReference type="EMBL" id="MBJ7608003.1"/>
    </source>
</evidence>
<keyword evidence="5" id="KW-0479">Metal-binding</keyword>
<organism evidence="12 13">
    <name type="scientific">Candidatus Amunia macphersoniae</name>
    <dbReference type="NCBI Taxonomy" id="3127014"/>
    <lineage>
        <taxon>Bacteria</taxon>
        <taxon>Bacillati</taxon>
        <taxon>Candidatus Dormiibacterota</taxon>
        <taxon>Candidatus Dormibacteria</taxon>
        <taxon>Candidatus Aeolococcales</taxon>
        <taxon>Candidatus Aeolococcaceae</taxon>
        <taxon>Candidatus Amunia</taxon>
    </lineage>
</organism>
<reference evidence="12 13" key="1">
    <citation type="submission" date="2020-10" db="EMBL/GenBank/DDBJ databases">
        <title>Ca. Dormibacterota MAGs.</title>
        <authorList>
            <person name="Montgomery K."/>
        </authorList>
    </citation>
    <scope>NUCLEOTIDE SEQUENCE [LARGE SCALE GENOMIC DNA]</scope>
    <source>
        <strain evidence="12">Mitchell_Peninsula_5</strain>
    </source>
</reference>
<dbReference type="InterPro" id="IPR054562">
    <property type="entry name" value="LysX/ArgX_preATP_grasp"/>
</dbReference>
<keyword evidence="8" id="KW-0460">Magnesium</keyword>
<protein>
    <submittedName>
        <fullName evidence="12">Lysine biosynthesis protein LysX</fullName>
    </submittedName>
</protein>
<gene>
    <name evidence="12" type="primary">lysX</name>
    <name evidence="12" type="ORF">JF887_01030</name>
</gene>
<dbReference type="Gene3D" id="3.40.50.20">
    <property type="match status" value="1"/>
</dbReference>
<dbReference type="InterPro" id="IPR013815">
    <property type="entry name" value="ATP_grasp_subdomain_1"/>
</dbReference>
<evidence type="ECO:0000256" key="2">
    <source>
        <dbReference type="ARBA" id="ARBA00006239"/>
    </source>
</evidence>
<dbReference type="NCBIfam" id="TIGR02144">
    <property type="entry name" value="LysX_arch"/>
    <property type="match status" value="1"/>
</dbReference>
<dbReference type="Pfam" id="PF08443">
    <property type="entry name" value="RimK"/>
    <property type="match status" value="1"/>
</dbReference>
<keyword evidence="7 10" id="KW-0067">ATP-binding</keyword>
<evidence type="ECO:0000256" key="8">
    <source>
        <dbReference type="ARBA" id="ARBA00022842"/>
    </source>
</evidence>
<comment type="caution">
    <text evidence="12">The sequence shown here is derived from an EMBL/GenBank/DDBJ whole genome shotgun (WGS) entry which is preliminary data.</text>
</comment>
<feature type="domain" description="ATP-grasp" evidence="11">
    <location>
        <begin position="87"/>
        <end position="270"/>
    </location>
</feature>
<dbReference type="GO" id="GO:0018169">
    <property type="term" value="F:ribosomal S6-glutamic acid ligase activity"/>
    <property type="evidence" value="ECO:0007669"/>
    <property type="project" value="TreeGrafter"/>
</dbReference>
<name>A0A934NDS5_9BACT</name>
<dbReference type="GO" id="GO:0005524">
    <property type="term" value="F:ATP binding"/>
    <property type="evidence" value="ECO:0007669"/>
    <property type="project" value="UniProtKB-UniRule"/>
</dbReference>
<keyword evidence="6 10" id="KW-0547">Nucleotide-binding</keyword>
<dbReference type="Gene3D" id="3.30.1490.20">
    <property type="entry name" value="ATP-grasp fold, A domain"/>
    <property type="match status" value="1"/>
</dbReference>
<keyword evidence="3" id="KW-0436">Ligase</keyword>
<evidence type="ECO:0000256" key="7">
    <source>
        <dbReference type="ARBA" id="ARBA00022840"/>
    </source>
</evidence>
<dbReference type="PANTHER" id="PTHR21621">
    <property type="entry name" value="RIBOSOMAL PROTEIN S6 MODIFICATION PROTEIN"/>
    <property type="match status" value="1"/>
</dbReference>
<evidence type="ECO:0000256" key="4">
    <source>
        <dbReference type="ARBA" id="ARBA00022605"/>
    </source>
</evidence>
<dbReference type="GO" id="GO:0009085">
    <property type="term" value="P:lysine biosynthetic process"/>
    <property type="evidence" value="ECO:0007669"/>
    <property type="project" value="InterPro"/>
</dbReference>
<evidence type="ECO:0000259" key="11">
    <source>
        <dbReference type="PROSITE" id="PS50975"/>
    </source>
</evidence>
<dbReference type="InterPro" id="IPR011761">
    <property type="entry name" value="ATP-grasp"/>
</dbReference>
<evidence type="ECO:0000256" key="10">
    <source>
        <dbReference type="PROSITE-ProRule" id="PRU00409"/>
    </source>
</evidence>
<evidence type="ECO:0000256" key="5">
    <source>
        <dbReference type="ARBA" id="ARBA00022723"/>
    </source>
</evidence>
<evidence type="ECO:0000256" key="6">
    <source>
        <dbReference type="ARBA" id="ARBA00022741"/>
    </source>
</evidence>
<evidence type="ECO:0000256" key="9">
    <source>
        <dbReference type="ARBA" id="ARBA00029440"/>
    </source>
</evidence>
<dbReference type="Pfam" id="PF22626">
    <property type="entry name" value="LysX_preATP_grasp"/>
    <property type="match status" value="1"/>
</dbReference>
<dbReference type="GO" id="GO:0005737">
    <property type="term" value="C:cytoplasm"/>
    <property type="evidence" value="ECO:0007669"/>
    <property type="project" value="TreeGrafter"/>
</dbReference>
<comment type="cofactor">
    <cofactor evidence="1">
        <name>Mg(2+)</name>
        <dbReference type="ChEBI" id="CHEBI:18420"/>
    </cofactor>
</comment>
<dbReference type="NCBIfam" id="TIGR00768">
    <property type="entry name" value="rimK_fam"/>
    <property type="match status" value="1"/>
</dbReference>
<keyword evidence="4" id="KW-0028">Amino-acid biosynthesis</keyword>
<dbReference type="SUPFAM" id="SSF56059">
    <property type="entry name" value="Glutathione synthetase ATP-binding domain-like"/>
    <property type="match status" value="1"/>
</dbReference>
<dbReference type="GO" id="GO:0046872">
    <property type="term" value="F:metal ion binding"/>
    <property type="evidence" value="ECO:0007669"/>
    <property type="project" value="UniProtKB-KW"/>
</dbReference>
<dbReference type="EMBL" id="JAEKNN010000005">
    <property type="protein sequence ID" value="MBJ7608003.1"/>
    <property type="molecule type" value="Genomic_DNA"/>
</dbReference>
<proteinExistence type="inferred from homology"/>
<dbReference type="Proteomes" id="UP000614410">
    <property type="component" value="Unassembled WGS sequence"/>
</dbReference>
<dbReference type="PANTHER" id="PTHR21621:SF0">
    <property type="entry name" value="BETA-CITRYLGLUTAMATE SYNTHASE B-RELATED"/>
    <property type="match status" value="1"/>
</dbReference>
<dbReference type="InterPro" id="IPR004666">
    <property type="entry name" value="Rp_bS6_RimK/Lys_biosynth_LsyX"/>
</dbReference>
<dbReference type="AlphaFoldDB" id="A0A934NDS5"/>
<dbReference type="InterPro" id="IPR016185">
    <property type="entry name" value="PreATP-grasp_dom_sf"/>
</dbReference>
<sequence length="295" mass="31141">MLVSRVRVEEKLILAAFSARGVAVEVVDVRHLLVDTHADTPRWDVVLDRCLQQSHALAVLQLLESRGVITVNQHRAVANCADKVVTTALLAAAGVPVPRTVVAFSVEGGLKAVETVGYPAVIKPPVGSWGRLLARVNDRDAAEALLDHKATLGSPAHHVYYVQEHVAKPGRDIRAFVAGGEVICAVDRLSEHWITNTARGASTRNRPVSAAIADVALRAAGAVGGGLLAVDLLEDGKRLLVSEVNHSMEFRNSEAVTGVDIAGRIVEYTLAHVRDQVGGRVGQAASDGVLAGLSG</sequence>
<evidence type="ECO:0000256" key="3">
    <source>
        <dbReference type="ARBA" id="ARBA00022598"/>
    </source>
</evidence>
<comment type="pathway">
    <text evidence="9">Amino-acid biosynthesis.</text>
</comment>
<dbReference type="InterPro" id="IPR011870">
    <property type="entry name" value="LysX_arch"/>
</dbReference>